<protein>
    <submittedName>
        <fullName evidence="2">Extracellular solute-binding protein</fullName>
    </submittedName>
</protein>
<dbReference type="Pfam" id="PF13416">
    <property type="entry name" value="SBP_bac_8"/>
    <property type="match status" value="1"/>
</dbReference>
<reference evidence="2 3" key="1">
    <citation type="submission" date="2019-07" db="EMBL/GenBank/DDBJ databases">
        <title>Microbispora hainanensis DSM 45428.</title>
        <authorList>
            <person name="Thawai C."/>
        </authorList>
    </citation>
    <scope>NUCLEOTIDE SEQUENCE [LARGE SCALE GENOMIC DNA]</scope>
    <source>
        <strain evidence="2 3">DSM 45428</strain>
    </source>
</reference>
<proteinExistence type="predicted"/>
<dbReference type="AlphaFoldDB" id="A0A544YET7"/>
<dbReference type="InterPro" id="IPR006059">
    <property type="entry name" value="SBP"/>
</dbReference>
<sequence length="433" mass="46302">MGTPHAGRRVVRFVAPMLAASLLTLTACGGGGSGSTTGGGQSTEKIKLSVGLFGDFGFKPLYEEFTKTHPNVEIEERQAAYADHHTNLAAHLATGAGAADVEAIEVGYISQFTSQPDKFHDLKQFGLDKRQGEYLDWKWQQGLAPTGALVGLGTDVGGLAMCYRTDLFEKAGLPSKRDEVSALWPTWEQYIETGRKFAAKAPKGAKFFDSPGEIFRAIIAQAPVGVYDAQDNVVVATNPDVKKAWDLSVQMIGAGLSAKIGAFTPEWNTGFAKGSFATVICPAWMTAYIQDQAKNAAGKWDIATVPGGAGNSGGSHLTVPKQSKHPKEAAELIDFLTSAQNQAAVFKAIGNFPSIPSLYDQPDIQNFTKNFFNDAPVGRIYSDAAKNLKPQHLGPREGDVRTAVGNGIGRVEQGKQSPDEAWAQVLKDVEGIK</sequence>
<evidence type="ECO:0000313" key="2">
    <source>
        <dbReference type="EMBL" id="TQS15287.1"/>
    </source>
</evidence>
<evidence type="ECO:0000313" key="3">
    <source>
        <dbReference type="Proteomes" id="UP000316541"/>
    </source>
</evidence>
<dbReference type="Gene3D" id="3.40.190.10">
    <property type="entry name" value="Periplasmic binding protein-like II"/>
    <property type="match status" value="1"/>
</dbReference>
<name>A0A544YET7_9ACTN</name>
<organism evidence="2 3">
    <name type="scientific">Microbispora hainanensis</name>
    <dbReference type="NCBI Taxonomy" id="568844"/>
    <lineage>
        <taxon>Bacteria</taxon>
        <taxon>Bacillati</taxon>
        <taxon>Actinomycetota</taxon>
        <taxon>Actinomycetes</taxon>
        <taxon>Streptosporangiales</taxon>
        <taxon>Streptosporangiaceae</taxon>
        <taxon>Microbispora</taxon>
    </lineage>
</organism>
<evidence type="ECO:0000256" key="1">
    <source>
        <dbReference type="SAM" id="SignalP"/>
    </source>
</evidence>
<dbReference type="PANTHER" id="PTHR43649:SF32">
    <property type="entry name" value="SUGAR BINDING SECRETED PROTEIN"/>
    <property type="match status" value="1"/>
</dbReference>
<comment type="caution">
    <text evidence="2">The sequence shown here is derived from an EMBL/GenBank/DDBJ whole genome shotgun (WGS) entry which is preliminary data.</text>
</comment>
<feature type="chain" id="PRO_5022067367" evidence="1">
    <location>
        <begin position="30"/>
        <end position="433"/>
    </location>
</feature>
<keyword evidence="1" id="KW-0732">Signal</keyword>
<dbReference type="InterPro" id="IPR050490">
    <property type="entry name" value="Bact_solute-bd_prot1"/>
</dbReference>
<accession>A0A544YET7</accession>
<dbReference type="EMBL" id="VIRM01000056">
    <property type="protein sequence ID" value="TQS15287.1"/>
    <property type="molecule type" value="Genomic_DNA"/>
</dbReference>
<dbReference type="PANTHER" id="PTHR43649">
    <property type="entry name" value="ARABINOSE-BINDING PROTEIN-RELATED"/>
    <property type="match status" value="1"/>
</dbReference>
<dbReference type="SUPFAM" id="SSF53850">
    <property type="entry name" value="Periplasmic binding protein-like II"/>
    <property type="match status" value="1"/>
</dbReference>
<dbReference type="Proteomes" id="UP000316541">
    <property type="component" value="Unassembled WGS sequence"/>
</dbReference>
<feature type="signal peptide" evidence="1">
    <location>
        <begin position="1"/>
        <end position="29"/>
    </location>
</feature>
<dbReference type="RefSeq" id="WP_142624177.1">
    <property type="nucleotide sequence ID" value="NZ_VIRM01000056.1"/>
</dbReference>
<gene>
    <name evidence="2" type="ORF">FLX08_33030</name>
</gene>